<dbReference type="RefSeq" id="WP_130418928.1">
    <property type="nucleotide sequence ID" value="NZ_SHKW01000001.1"/>
</dbReference>
<keyword evidence="1" id="KW-1133">Transmembrane helix</keyword>
<feature type="transmembrane region" description="Helical" evidence="1">
    <location>
        <begin position="15"/>
        <end position="34"/>
    </location>
</feature>
<evidence type="ECO:0000313" key="3">
    <source>
        <dbReference type="Proteomes" id="UP000292958"/>
    </source>
</evidence>
<protein>
    <recommendedName>
        <fullName evidence="4">DUF2946 family protein</fullName>
    </recommendedName>
</protein>
<proteinExistence type="predicted"/>
<comment type="caution">
    <text evidence="2">The sequence shown here is derived from an EMBL/GenBank/DDBJ whole genome shotgun (WGS) entry which is preliminary data.</text>
</comment>
<reference evidence="2 3" key="1">
    <citation type="submission" date="2019-02" db="EMBL/GenBank/DDBJ databases">
        <title>Genomic Encyclopedia of Archaeal and Bacterial Type Strains, Phase II (KMG-II): from individual species to whole genera.</title>
        <authorList>
            <person name="Goeker M."/>
        </authorList>
    </citation>
    <scope>NUCLEOTIDE SEQUENCE [LARGE SCALE GENOMIC DNA]</scope>
    <source>
        <strain evidence="2 3">DSM 18101</strain>
    </source>
</reference>
<accession>A0A4Q7YVB3</accession>
<dbReference type="EMBL" id="SHKW01000001">
    <property type="protein sequence ID" value="RZU40929.1"/>
    <property type="molecule type" value="Genomic_DNA"/>
</dbReference>
<evidence type="ECO:0000256" key="1">
    <source>
        <dbReference type="SAM" id="Phobius"/>
    </source>
</evidence>
<name>A0A4Q7YVB3_9BACT</name>
<evidence type="ECO:0000313" key="2">
    <source>
        <dbReference type="EMBL" id="RZU40929.1"/>
    </source>
</evidence>
<gene>
    <name evidence="2" type="ORF">BDD14_2418</name>
</gene>
<organism evidence="2 3">
    <name type="scientific">Edaphobacter modestus</name>
    <dbReference type="NCBI Taxonomy" id="388466"/>
    <lineage>
        <taxon>Bacteria</taxon>
        <taxon>Pseudomonadati</taxon>
        <taxon>Acidobacteriota</taxon>
        <taxon>Terriglobia</taxon>
        <taxon>Terriglobales</taxon>
        <taxon>Acidobacteriaceae</taxon>
        <taxon>Edaphobacter</taxon>
    </lineage>
</organism>
<keyword evidence="3" id="KW-1185">Reference proteome</keyword>
<sequence>MRELSQLGLREHRPIWLQVLAVVCVLVVCVMSTAQVSHTHAEFSALKQGSHHNGPSPDDHCPLCVAMHSALATPDYFAPEPMLAIQRLDSVAAEAARIFRWRFEMASRPPPVQNHA</sequence>
<keyword evidence="1" id="KW-0812">Transmembrane</keyword>
<keyword evidence="1" id="KW-0472">Membrane</keyword>
<dbReference type="Proteomes" id="UP000292958">
    <property type="component" value="Unassembled WGS sequence"/>
</dbReference>
<evidence type="ECO:0008006" key="4">
    <source>
        <dbReference type="Google" id="ProtNLM"/>
    </source>
</evidence>
<dbReference type="AlphaFoldDB" id="A0A4Q7YVB3"/>
<dbReference type="OrthoDB" id="122372at2"/>